<dbReference type="Gene3D" id="2.60.40.10">
    <property type="entry name" value="Immunoglobulins"/>
    <property type="match status" value="2"/>
</dbReference>
<dbReference type="SMART" id="SM01359">
    <property type="entry name" value="A2M_N_2"/>
    <property type="match status" value="1"/>
</dbReference>
<evidence type="ECO:0000259" key="10">
    <source>
        <dbReference type="SMART" id="SM01360"/>
    </source>
</evidence>
<comment type="subcellular location">
    <subcellularLocation>
        <location evidence="1">Secreted</location>
    </subcellularLocation>
</comment>
<keyword evidence="3" id="KW-0964">Secreted</keyword>
<feature type="non-terminal residue" evidence="12">
    <location>
        <position position="1430"/>
    </location>
</feature>
<dbReference type="OrthoDB" id="9998011at2759"/>
<dbReference type="CDD" id="cd02897">
    <property type="entry name" value="A2M_2"/>
    <property type="match status" value="1"/>
</dbReference>
<evidence type="ECO:0000259" key="11">
    <source>
        <dbReference type="SMART" id="SM01361"/>
    </source>
</evidence>
<evidence type="ECO:0000256" key="4">
    <source>
        <dbReference type="ARBA" id="ARBA00022690"/>
    </source>
</evidence>
<dbReference type="InterPro" id="IPR009048">
    <property type="entry name" value="A-macroglobulin_rcpt-bd"/>
</dbReference>
<feature type="non-terminal residue" evidence="12">
    <location>
        <position position="1"/>
    </location>
</feature>
<dbReference type="SUPFAM" id="SSF81296">
    <property type="entry name" value="E set domains"/>
    <property type="match status" value="1"/>
</dbReference>
<dbReference type="SMART" id="SM01361">
    <property type="entry name" value="A2M_recep"/>
    <property type="match status" value="1"/>
</dbReference>
<evidence type="ECO:0000256" key="1">
    <source>
        <dbReference type="ARBA" id="ARBA00004613"/>
    </source>
</evidence>
<evidence type="ECO:0000313" key="12">
    <source>
        <dbReference type="EMBL" id="NXA52127.1"/>
    </source>
</evidence>
<dbReference type="InterPro" id="IPR040839">
    <property type="entry name" value="MG4"/>
</dbReference>
<evidence type="ECO:0000256" key="6">
    <source>
        <dbReference type="ARBA" id="ARBA00022900"/>
    </source>
</evidence>
<feature type="domain" description="Alpha-2-macroglobulin" evidence="10">
    <location>
        <begin position="715"/>
        <end position="805"/>
    </location>
</feature>
<dbReference type="InterPro" id="IPR047565">
    <property type="entry name" value="Alpha-macroglob_thiol-ester_cl"/>
</dbReference>
<evidence type="ECO:0000259" key="9">
    <source>
        <dbReference type="SMART" id="SM01359"/>
    </source>
</evidence>
<proteinExistence type="inferred from homology"/>
<dbReference type="InterPro" id="IPR001599">
    <property type="entry name" value="Macroglobln_a2"/>
</dbReference>
<dbReference type="Pfam" id="PF07703">
    <property type="entry name" value="A2M_BRD"/>
    <property type="match status" value="1"/>
</dbReference>
<evidence type="ECO:0000256" key="2">
    <source>
        <dbReference type="ARBA" id="ARBA00010952"/>
    </source>
</evidence>
<dbReference type="Gene3D" id="2.20.130.20">
    <property type="match status" value="1"/>
</dbReference>
<dbReference type="PANTHER" id="PTHR11412:SF185">
    <property type="entry name" value="ALPHA-2-MACROGLOBULIN-LIKE PROTEIN 1"/>
    <property type="match status" value="1"/>
</dbReference>
<dbReference type="InterPro" id="IPR014756">
    <property type="entry name" value="Ig_E-set"/>
</dbReference>
<organism evidence="12 13">
    <name type="scientific">Nothocercus julius</name>
    <dbReference type="NCBI Taxonomy" id="2585813"/>
    <lineage>
        <taxon>Eukaryota</taxon>
        <taxon>Metazoa</taxon>
        <taxon>Chordata</taxon>
        <taxon>Craniata</taxon>
        <taxon>Vertebrata</taxon>
        <taxon>Euteleostomi</taxon>
        <taxon>Archelosauria</taxon>
        <taxon>Archosauria</taxon>
        <taxon>Dinosauria</taxon>
        <taxon>Saurischia</taxon>
        <taxon>Theropoda</taxon>
        <taxon>Coelurosauria</taxon>
        <taxon>Aves</taxon>
        <taxon>Palaeognathae</taxon>
        <taxon>Tinamiformes</taxon>
        <taxon>Tinamidae</taxon>
        <taxon>Nothocercus</taxon>
    </lineage>
</organism>
<evidence type="ECO:0000256" key="8">
    <source>
        <dbReference type="ARBA" id="ARBA00023180"/>
    </source>
</evidence>
<comment type="similarity">
    <text evidence="2">Belongs to the protease inhibitor I39 (alpha-2-macroglobulin) family.</text>
</comment>
<keyword evidence="6" id="KW-0722">Serine protease inhibitor</keyword>
<dbReference type="InterPro" id="IPR013783">
    <property type="entry name" value="Ig-like_fold"/>
</dbReference>
<dbReference type="Gene3D" id="2.60.40.1930">
    <property type="match status" value="1"/>
</dbReference>
<evidence type="ECO:0000256" key="7">
    <source>
        <dbReference type="ARBA" id="ARBA00023157"/>
    </source>
</evidence>
<dbReference type="InterPro" id="IPR002890">
    <property type="entry name" value="MG2"/>
</dbReference>
<keyword evidence="5" id="KW-0732">Signal</keyword>
<dbReference type="InterPro" id="IPR036595">
    <property type="entry name" value="A-macroglobulin_rcpt-bd_sf"/>
</dbReference>
<dbReference type="SMART" id="SM01360">
    <property type="entry name" value="A2M"/>
    <property type="match status" value="1"/>
</dbReference>
<dbReference type="Pfam" id="PF01835">
    <property type="entry name" value="MG2"/>
    <property type="match status" value="1"/>
</dbReference>
<feature type="domain" description="Alpha-2-macroglobulin bait region" evidence="9">
    <location>
        <begin position="432"/>
        <end position="590"/>
    </location>
</feature>
<keyword evidence="13" id="KW-1185">Reference proteome</keyword>
<dbReference type="Pfam" id="PF07677">
    <property type="entry name" value="A2M_recep"/>
    <property type="match status" value="1"/>
</dbReference>
<feature type="domain" description="Alpha-macroglobulin receptor-binding" evidence="11">
    <location>
        <begin position="1339"/>
        <end position="1426"/>
    </location>
</feature>
<dbReference type="InterPro" id="IPR041555">
    <property type="entry name" value="MG3"/>
</dbReference>
<dbReference type="Proteomes" id="UP000531559">
    <property type="component" value="Unassembled WGS sequence"/>
</dbReference>
<sequence>NYAVAIPSQLYYPFSEKVCLQLSRKEAVPISVRVTLQSKAENKTLILQSISQFTFFHCTSFQVPAPVGSPHEVAFIAITFLEANSEFQKKQKVLIKHADKKTFIQTDKPVYKPGQIGMDRIPYILQKNLSEPLEITTLQLLPMQDPKGNQIAQWLNVTPVGGIVDLSFPLSAEAPVGEYIIKTSDHTHAFRVEEYVLPKFSVSIQMPQVVTILEDNFRLQVCGMYTYKKPVQGSVKVVVCRKDVRYNWKFSKAKHNICKDYIGQTNKDGCFATEVNAEVYHQQHDDSYDFNLEAVAFIKESGTGVEYNTTENCRVTFDITTLRFWGTSYYYQQGAPYYGNLELKSANGTPLKNKKVILTVSYGNRKQTKIYVTDDSGMSSFILETSAWDNSSNVILQAKTHPEDLSGQNVRVSYGTASLTLKAFYSSSHSSVKIQSAQAMLPCGDVQQVTVHYRVLAAELGDGAVTAEFYHLVSAGWHEQPAQLSTSLHLPVRSPIFLLFPAQYSGTFRVSLPIDIISPMAVLFVYIAFPEGQVAADSSRLKVSKCFGNQVKIGFSDTVTLPGTAVRLHLQAAPGSLCSIRAVDQSVLLLRPAAELSRDMILHTLPMRLLTESAVQKHADMLEGWGRYTLRHAAPSTELCLLFFISFHQNSGLTFLTNLKIKSPIECRTQTTFYYEYMNSDNLDTETDVAVEAAESEHVELGSEAGRVRTWFPETFIWSLVAINDSGSAELSVTVPDTITDWKAMTFCTSESHGLGISETVSLQSFQPFFVELALPYSVFRGESFPLKTKLFSYMEQCMVLQLSLMDSGDFEFVHTNINFTTCLCPDSAKTFFWDVKATKLGEMNFTVTAEVIQWEDICTESAAFVPETGGKDTVVKHLLVKAEGLLEEKTHTSFLCPKGTSVSQTITFTTPENVVPGSARAHILFLGDILGTALNNIDKLLQMSSGCGEQNMVHFAPNVFITRYLKETGQLTPEIKQKAVGYLESGYQQQLLYKHTDGSYSAFGEGSEPGNTWLTALVLKTFSQAQDFIHIDKQNIKDAAFALIKSQTTSGCFKSVGKLFNNGLMGAVEEGLGLSSVIITALIHSGMPRSDPVLRKALKCIKDLVNADTGSSNLYSLALAANAFAAAGDKALMQKILKRLDKAATKSDDQMFWSQQSKKEGESLYWYQAPSVDVELTSSILMAHLSKSSLSSDDIRKASQIVSWLTKQQNPYGGFASTQDTVVALEALALYATKTFSKEGPNLQASLSSEGFSQNIQIDNTNRLLLQTVELPAIHREYHVHVQGHGCLFLQAILRYHIPPQRSNLTFALSVQTECTLPNATQFPVTVHARYTGNRVSTNMVLIQVELLSGYSPVTSSLEELKKMPLVKKVESEADRVILYLDELTRQPQIYTLLVQQNTQVKDLKPANVKVYDYYMPEETTVMSYSVPC</sequence>
<keyword evidence="8" id="KW-0325">Glycoprotein</keyword>
<dbReference type="Pfam" id="PF00207">
    <property type="entry name" value="A2M"/>
    <property type="match status" value="1"/>
</dbReference>
<comment type="caution">
    <text evidence="12">The sequence shown here is derived from an EMBL/GenBank/DDBJ whole genome shotgun (WGS) entry which is preliminary data.</text>
</comment>
<dbReference type="SMART" id="SM01419">
    <property type="entry name" value="Thiol-ester_cl"/>
    <property type="match status" value="1"/>
</dbReference>
<dbReference type="Pfam" id="PF17791">
    <property type="entry name" value="MG3"/>
    <property type="match status" value="1"/>
</dbReference>
<dbReference type="Pfam" id="PF07678">
    <property type="entry name" value="TED_complement"/>
    <property type="match status" value="1"/>
</dbReference>
<name>A0A7K7WFT7_9AVES</name>
<dbReference type="EMBL" id="VZSV01000129">
    <property type="protein sequence ID" value="NXA52127.1"/>
    <property type="molecule type" value="Genomic_DNA"/>
</dbReference>
<gene>
    <name evidence="12" type="primary">A2ml1</name>
    <name evidence="12" type="ORF">NOTJUL_R03623</name>
</gene>
<protein>
    <submittedName>
        <fullName evidence="12">A2ML1 protein</fullName>
    </submittedName>
</protein>
<dbReference type="FunFam" id="1.50.10.20:FF:000001">
    <property type="entry name" value="CD109 isoform 1"/>
    <property type="match status" value="1"/>
</dbReference>
<dbReference type="Gene3D" id="2.60.40.690">
    <property type="entry name" value="Alpha-macroglobulin, receptor-binding domain"/>
    <property type="match status" value="1"/>
</dbReference>
<dbReference type="InterPro" id="IPR011626">
    <property type="entry name" value="Alpha-macroglobulin_TED"/>
</dbReference>
<dbReference type="Gene3D" id="2.60.120.1540">
    <property type="match status" value="1"/>
</dbReference>
<evidence type="ECO:0000313" key="13">
    <source>
        <dbReference type="Proteomes" id="UP000531559"/>
    </source>
</evidence>
<dbReference type="Gene3D" id="2.60.40.1940">
    <property type="match status" value="1"/>
</dbReference>
<keyword evidence="7" id="KW-1015">Disulfide bond</keyword>
<dbReference type="Pfam" id="PF17789">
    <property type="entry name" value="MG4"/>
    <property type="match status" value="1"/>
</dbReference>
<dbReference type="Gene3D" id="1.50.10.20">
    <property type="match status" value="1"/>
</dbReference>
<dbReference type="PANTHER" id="PTHR11412">
    <property type="entry name" value="MACROGLOBULIN / COMPLEMENT"/>
    <property type="match status" value="1"/>
</dbReference>
<accession>A0A7K7WFT7</accession>
<dbReference type="GO" id="GO:0005615">
    <property type="term" value="C:extracellular space"/>
    <property type="evidence" value="ECO:0007669"/>
    <property type="project" value="InterPro"/>
</dbReference>
<dbReference type="SUPFAM" id="SSF49410">
    <property type="entry name" value="Alpha-macroglobulin receptor domain"/>
    <property type="match status" value="1"/>
</dbReference>
<keyword evidence="4" id="KW-0646">Protease inhibitor</keyword>
<dbReference type="InterPro" id="IPR050473">
    <property type="entry name" value="A2M/Complement_sys"/>
</dbReference>
<evidence type="ECO:0000256" key="5">
    <source>
        <dbReference type="ARBA" id="ARBA00022729"/>
    </source>
</evidence>
<dbReference type="InterPro" id="IPR008930">
    <property type="entry name" value="Terpenoid_cyclase/PrenylTrfase"/>
</dbReference>
<dbReference type="InterPro" id="IPR041813">
    <property type="entry name" value="A2M_TED"/>
</dbReference>
<evidence type="ECO:0000256" key="3">
    <source>
        <dbReference type="ARBA" id="ARBA00022525"/>
    </source>
</evidence>
<dbReference type="GO" id="GO:0004867">
    <property type="term" value="F:serine-type endopeptidase inhibitor activity"/>
    <property type="evidence" value="ECO:0007669"/>
    <property type="project" value="UniProtKB-KW"/>
</dbReference>
<reference evidence="12 13" key="1">
    <citation type="submission" date="2019-09" db="EMBL/GenBank/DDBJ databases">
        <title>Bird 10,000 Genomes (B10K) Project - Family phase.</title>
        <authorList>
            <person name="Zhang G."/>
        </authorList>
    </citation>
    <scope>NUCLEOTIDE SEQUENCE [LARGE SCALE GENOMIC DNA]</scope>
    <source>
        <strain evidence="12">B10K-MSB-01</strain>
    </source>
</reference>
<dbReference type="SUPFAM" id="SSF48239">
    <property type="entry name" value="Terpenoid cyclases/Protein prenyltransferases"/>
    <property type="match status" value="1"/>
</dbReference>
<dbReference type="InterPro" id="IPR011625">
    <property type="entry name" value="A2M_N_BRD"/>
</dbReference>